<dbReference type="Pfam" id="PF02575">
    <property type="entry name" value="YbaB_DNA_bd"/>
    <property type="match status" value="1"/>
</dbReference>
<dbReference type="EMBL" id="FOYL01000003">
    <property type="protein sequence ID" value="SFR08801.1"/>
    <property type="molecule type" value="Genomic_DNA"/>
</dbReference>
<gene>
    <name evidence="2" type="ORF">SAMN04488564_10313</name>
</gene>
<accession>A0A1I6DTX9</accession>
<dbReference type="GO" id="GO:0003677">
    <property type="term" value="F:DNA binding"/>
    <property type="evidence" value="ECO:0007669"/>
    <property type="project" value="UniProtKB-KW"/>
</dbReference>
<dbReference type="Proteomes" id="UP000198583">
    <property type="component" value="Unassembled WGS sequence"/>
</dbReference>
<name>A0A1I6DTX9_9PSEU</name>
<keyword evidence="2" id="KW-0238">DNA-binding</keyword>
<dbReference type="AlphaFoldDB" id="A0A1I6DTX9"/>
<dbReference type="InterPro" id="IPR004401">
    <property type="entry name" value="YbaB/EbfC"/>
</dbReference>
<dbReference type="SUPFAM" id="SSF82607">
    <property type="entry name" value="YbaB-like"/>
    <property type="match status" value="1"/>
</dbReference>
<evidence type="ECO:0000313" key="3">
    <source>
        <dbReference type="Proteomes" id="UP000198583"/>
    </source>
</evidence>
<protein>
    <submittedName>
        <fullName evidence="2">Conserved DNA-binding protein YbaB</fullName>
    </submittedName>
</protein>
<feature type="region of interest" description="Disordered" evidence="1">
    <location>
        <begin position="132"/>
        <end position="185"/>
    </location>
</feature>
<reference evidence="3" key="1">
    <citation type="submission" date="2016-10" db="EMBL/GenBank/DDBJ databases">
        <authorList>
            <person name="Varghese N."/>
            <person name="Submissions S."/>
        </authorList>
    </citation>
    <scope>NUCLEOTIDE SEQUENCE [LARGE SCALE GENOMIC DNA]</scope>
    <source>
        <strain evidence="3">DSM 44232</strain>
    </source>
</reference>
<evidence type="ECO:0000256" key="1">
    <source>
        <dbReference type="SAM" id="MobiDB-lite"/>
    </source>
</evidence>
<dbReference type="STRING" id="84724.SAMN04488564_10313"/>
<proteinExistence type="predicted"/>
<dbReference type="RefSeq" id="WP_093591166.1">
    <property type="nucleotide sequence ID" value="NZ_FOYL01000003.1"/>
</dbReference>
<organism evidence="2 3">
    <name type="scientific">Lentzea waywayandensis</name>
    <dbReference type="NCBI Taxonomy" id="84724"/>
    <lineage>
        <taxon>Bacteria</taxon>
        <taxon>Bacillati</taxon>
        <taxon>Actinomycetota</taxon>
        <taxon>Actinomycetes</taxon>
        <taxon>Pseudonocardiales</taxon>
        <taxon>Pseudonocardiaceae</taxon>
        <taxon>Lentzea</taxon>
    </lineage>
</organism>
<dbReference type="OrthoDB" id="3696434at2"/>
<keyword evidence="3" id="KW-1185">Reference proteome</keyword>
<dbReference type="Gene3D" id="3.30.1310.10">
    <property type="entry name" value="Nucleoid-associated protein YbaB-like domain"/>
    <property type="match status" value="1"/>
</dbReference>
<evidence type="ECO:0000313" key="2">
    <source>
        <dbReference type="EMBL" id="SFR08801.1"/>
    </source>
</evidence>
<sequence>MLDDDQLATRNAELRGTLDNLMRELKDRTDGLRDAQAAIAAMSGVASSPDGNVVVTVDSTGVLDKLELGPRAFERVTPEQLSQTITQVARRAAQSVREQVNAHMAPLTSEEGVLDLPDIVPGAPSIKDIFKVEQRDEPAPPPPPSDEDFGSSVLRKEARPVQRAVSTDEDEDFGGNSIMGKGNRW</sequence>
<dbReference type="InterPro" id="IPR036894">
    <property type="entry name" value="YbaB-like_sf"/>
</dbReference>